<organism evidence="2 3">
    <name type="scientific">Rattus norvegicus</name>
    <name type="common">Rat</name>
    <dbReference type="NCBI Taxonomy" id="10116"/>
    <lineage>
        <taxon>Eukaryota</taxon>
        <taxon>Metazoa</taxon>
        <taxon>Chordata</taxon>
        <taxon>Craniata</taxon>
        <taxon>Vertebrata</taxon>
        <taxon>Euteleostomi</taxon>
        <taxon>Mammalia</taxon>
        <taxon>Eutheria</taxon>
        <taxon>Euarchontoglires</taxon>
        <taxon>Glires</taxon>
        <taxon>Rodentia</taxon>
        <taxon>Myomorpha</taxon>
        <taxon>Muroidea</taxon>
        <taxon>Muridae</taxon>
        <taxon>Murinae</taxon>
        <taxon>Rattus</taxon>
    </lineage>
</organism>
<feature type="chain" id="PRO_5039930517" evidence="1">
    <location>
        <begin position="28"/>
        <end position="120"/>
    </location>
</feature>
<evidence type="ECO:0000313" key="3">
    <source>
        <dbReference type="Proteomes" id="UP000234681"/>
    </source>
</evidence>
<dbReference type="Proteomes" id="UP000234681">
    <property type="component" value="Chromosome 2"/>
</dbReference>
<protein>
    <submittedName>
        <fullName evidence="2">RCG62758</fullName>
    </submittedName>
</protein>
<dbReference type="EMBL" id="CH473976">
    <property type="protein sequence ID" value="EDM00613.1"/>
    <property type="molecule type" value="Genomic_DNA"/>
</dbReference>
<feature type="signal peptide" evidence="1">
    <location>
        <begin position="1"/>
        <end position="27"/>
    </location>
</feature>
<gene>
    <name evidence="2" type="ORF">rCG_62758</name>
</gene>
<keyword evidence="1" id="KW-0732">Signal</keyword>
<evidence type="ECO:0000256" key="1">
    <source>
        <dbReference type="SAM" id="SignalP"/>
    </source>
</evidence>
<reference evidence="2 3" key="1">
    <citation type="submission" date="2005-09" db="EMBL/GenBank/DDBJ databases">
        <authorList>
            <person name="Mural R.J."/>
            <person name="Li P.W."/>
            <person name="Adams M.D."/>
            <person name="Amanatides P.G."/>
            <person name="Baden-Tillson H."/>
            <person name="Barnstead M."/>
            <person name="Chin S.H."/>
            <person name="Dew I."/>
            <person name="Evans C.A."/>
            <person name="Ferriera S."/>
            <person name="Flanigan M."/>
            <person name="Fosler C."/>
            <person name="Glodek A."/>
            <person name="Gu Z."/>
            <person name="Holt R.A."/>
            <person name="Jennings D."/>
            <person name="Kraft C.L."/>
            <person name="Lu F."/>
            <person name="Nguyen T."/>
            <person name="Nusskern D.R."/>
            <person name="Pfannkoch C.M."/>
            <person name="Sitter C."/>
            <person name="Sutton G.G."/>
            <person name="Venter J.C."/>
            <person name="Wang Z."/>
            <person name="Woodage T."/>
            <person name="Zheng X.H."/>
            <person name="Zhong F."/>
        </authorList>
    </citation>
    <scope>NUCLEOTIDE SEQUENCE [LARGE SCALE GENOMIC DNA]</scope>
    <source>
        <strain>BN</strain>
        <strain evidence="3">Sprague-Dawley</strain>
    </source>
</reference>
<evidence type="ECO:0000313" key="2">
    <source>
        <dbReference type="EMBL" id="EDM00613.1"/>
    </source>
</evidence>
<sequence length="120" mass="13308">MHMSACLHVHVWCVCVSVSMGTMFVEARRNIPPPEIGVTGGCELWLLGTKLETSGRAASALKHRHSPAPVLEETRGLLSLKRRNSDREKHLAIDNCSFTQNLGVSIRIVYPDMLIILLCD</sequence>
<dbReference type="AlphaFoldDB" id="A6J6H6"/>
<proteinExistence type="predicted"/>
<name>A6J6H6_RAT</name>
<accession>A6J6H6</accession>